<comment type="caution">
    <text evidence="3">The sequence shown here is derived from an EMBL/GenBank/DDBJ whole genome shotgun (WGS) entry which is preliminary data.</text>
</comment>
<feature type="signal peptide" evidence="2">
    <location>
        <begin position="1"/>
        <end position="19"/>
    </location>
</feature>
<evidence type="ECO:0000256" key="1">
    <source>
        <dbReference type="SAM" id="Coils"/>
    </source>
</evidence>
<gene>
    <name evidence="3" type="ORF">J122_99</name>
</gene>
<feature type="chain" id="PRO_5007480653" description="Lipoprotein" evidence="2">
    <location>
        <begin position="20"/>
        <end position="287"/>
    </location>
</feature>
<evidence type="ECO:0000313" key="3">
    <source>
        <dbReference type="EMBL" id="KXO12056.1"/>
    </source>
</evidence>
<feature type="coiled-coil region" evidence="1">
    <location>
        <begin position="151"/>
        <end position="204"/>
    </location>
</feature>
<reference evidence="4" key="1">
    <citation type="submission" date="2015-12" db="EMBL/GenBank/DDBJ databases">
        <authorList>
            <person name="Lima A."/>
            <person name="Farahani Zayas N."/>
            <person name="Castro Da Silva M.A."/>
            <person name="Cabral A."/>
            <person name="Pessatti M.L."/>
        </authorList>
    </citation>
    <scope>NUCLEOTIDE SEQUENCE [LARGE SCALE GENOMIC DNA]</scope>
    <source>
        <strain evidence="4">LAMA 842</strain>
    </source>
</reference>
<proteinExistence type="predicted"/>
<accession>A0A137SI07</accession>
<dbReference type="SUPFAM" id="SSF58113">
    <property type="entry name" value="Apolipoprotein A-I"/>
    <property type="match status" value="1"/>
</dbReference>
<dbReference type="PATRIC" id="fig|1306954.6.peg.97"/>
<evidence type="ECO:0000256" key="2">
    <source>
        <dbReference type="SAM" id="SignalP"/>
    </source>
</evidence>
<dbReference type="PROSITE" id="PS51257">
    <property type="entry name" value="PROKAR_LIPOPROTEIN"/>
    <property type="match status" value="1"/>
</dbReference>
<dbReference type="AlphaFoldDB" id="A0A137SI07"/>
<keyword evidence="4" id="KW-1185">Reference proteome</keyword>
<dbReference type="Proteomes" id="UP000070282">
    <property type="component" value="Unassembled WGS sequence"/>
</dbReference>
<keyword evidence="2" id="KW-0732">Signal</keyword>
<protein>
    <recommendedName>
        <fullName evidence="5">Lipoprotein</fullName>
    </recommendedName>
</protein>
<keyword evidence="1" id="KW-0175">Coiled coil</keyword>
<evidence type="ECO:0000313" key="4">
    <source>
        <dbReference type="Proteomes" id="UP000070282"/>
    </source>
</evidence>
<sequence>MIRPGVRGLLIAVVALVLAGCSKPETPQEVAAAFWQAMADSDASDVVKFSTLDDAGDFDGYQRSWANAVPSFGRVVIDESEATIVTRLPVEDRSGGERMELTTYLVREQGQWLVDYQRTGEAILSPSPFSDIMGELSRLGQRLSATFSSSSSELEEKMEQLARDLETYSDEMSRRAESAMEDFARQLQESMRALERSLDEALKDDRPESAEDQAIMEQTARDLGRQADELSEPTLEALANASRTVAETAERFSRLSRETLSRYQEELNEKLAAMRADAEAFIEDIRP</sequence>
<dbReference type="Gene3D" id="1.20.5.1230">
    <property type="entry name" value="Apolipoprotein A-I"/>
    <property type="match status" value="1"/>
</dbReference>
<feature type="coiled-coil region" evidence="1">
    <location>
        <begin position="238"/>
        <end position="284"/>
    </location>
</feature>
<name>A0A137SI07_9GAMM</name>
<evidence type="ECO:0008006" key="5">
    <source>
        <dbReference type="Google" id="ProtNLM"/>
    </source>
</evidence>
<organism evidence="3 4">
    <name type="scientific">Marinobacter excellens LAMA 842</name>
    <dbReference type="NCBI Taxonomy" id="1306954"/>
    <lineage>
        <taxon>Bacteria</taxon>
        <taxon>Pseudomonadati</taxon>
        <taxon>Pseudomonadota</taxon>
        <taxon>Gammaproteobacteria</taxon>
        <taxon>Pseudomonadales</taxon>
        <taxon>Marinobacteraceae</taxon>
        <taxon>Marinobacter</taxon>
    </lineage>
</organism>
<dbReference type="RefSeq" id="WP_061330654.1">
    <property type="nucleotide sequence ID" value="NZ_LOCO01000001.1"/>
</dbReference>
<dbReference type="EMBL" id="LOCO01000001">
    <property type="protein sequence ID" value="KXO12056.1"/>
    <property type="molecule type" value="Genomic_DNA"/>
</dbReference>